<dbReference type="EMBL" id="BRXY01000294">
    <property type="protein sequence ID" value="GMH84531.1"/>
    <property type="molecule type" value="Genomic_DNA"/>
</dbReference>
<dbReference type="Pfam" id="PF00903">
    <property type="entry name" value="Glyoxalase"/>
    <property type="match status" value="1"/>
</dbReference>
<dbReference type="OrthoDB" id="16820at2759"/>
<dbReference type="PANTHER" id="PTHR46142:SF3">
    <property type="entry name" value="F18B13.24 PROTEIN"/>
    <property type="match status" value="1"/>
</dbReference>
<evidence type="ECO:0000259" key="2">
    <source>
        <dbReference type="PROSITE" id="PS51819"/>
    </source>
</evidence>
<sequence>MSAISMHPNSASPSRESVDEEINTLRSRLEYLELLVAKQDGRAGVRGNPNSGSIDAAPSSLLIKAEFNHLARECIDAEVTADFYCDILGFRRIPRPDFEDEENGNPVSGAWLHGHGLNLHLIQTNNIPLRTTLLGERVKHFYANWPSVDHFAFVCKDFEEKEEMLRARKVQCKRFGGEDSKAGITQLMLLDPDGNVVELSDCAPPVGEVHCSREGKCEEEKDNENLRRDELIYI</sequence>
<dbReference type="PROSITE" id="PS51819">
    <property type="entry name" value="VOC"/>
    <property type="match status" value="1"/>
</dbReference>
<protein>
    <recommendedName>
        <fullName evidence="2">VOC domain-containing protein</fullName>
    </recommendedName>
</protein>
<dbReference type="InterPro" id="IPR004360">
    <property type="entry name" value="Glyas_Fos-R_dOase_dom"/>
</dbReference>
<dbReference type="InterPro" id="IPR037523">
    <property type="entry name" value="VOC_core"/>
</dbReference>
<proteinExistence type="predicted"/>
<evidence type="ECO:0000313" key="3">
    <source>
        <dbReference type="EMBL" id="GMH84531.1"/>
    </source>
</evidence>
<comment type="caution">
    <text evidence="3">The sequence shown here is derived from an EMBL/GenBank/DDBJ whole genome shotgun (WGS) entry which is preliminary data.</text>
</comment>
<dbReference type="Proteomes" id="UP001165085">
    <property type="component" value="Unassembled WGS sequence"/>
</dbReference>
<dbReference type="Gene3D" id="3.10.180.10">
    <property type="entry name" value="2,3-Dihydroxybiphenyl 1,2-Dioxygenase, domain 1"/>
    <property type="match status" value="1"/>
</dbReference>
<dbReference type="SUPFAM" id="SSF54593">
    <property type="entry name" value="Glyoxalase/Bleomycin resistance protein/Dihydroxybiphenyl dioxygenase"/>
    <property type="match status" value="1"/>
</dbReference>
<dbReference type="PANTHER" id="PTHR46142">
    <property type="match status" value="1"/>
</dbReference>
<name>A0A9W7B5E0_9STRA</name>
<organism evidence="3 4">
    <name type="scientific">Triparma strigata</name>
    <dbReference type="NCBI Taxonomy" id="1606541"/>
    <lineage>
        <taxon>Eukaryota</taxon>
        <taxon>Sar</taxon>
        <taxon>Stramenopiles</taxon>
        <taxon>Ochrophyta</taxon>
        <taxon>Bolidophyceae</taxon>
        <taxon>Parmales</taxon>
        <taxon>Triparmaceae</taxon>
        <taxon>Triparma</taxon>
    </lineage>
</organism>
<dbReference type="AlphaFoldDB" id="A0A9W7B5E0"/>
<reference evidence="4" key="1">
    <citation type="journal article" date="2023" name="Commun. Biol.">
        <title>Genome analysis of Parmales, the sister group of diatoms, reveals the evolutionary specialization of diatoms from phago-mixotrophs to photoautotrophs.</title>
        <authorList>
            <person name="Ban H."/>
            <person name="Sato S."/>
            <person name="Yoshikawa S."/>
            <person name="Yamada K."/>
            <person name="Nakamura Y."/>
            <person name="Ichinomiya M."/>
            <person name="Sato N."/>
            <person name="Blanc-Mathieu R."/>
            <person name="Endo H."/>
            <person name="Kuwata A."/>
            <person name="Ogata H."/>
        </authorList>
    </citation>
    <scope>NUCLEOTIDE SEQUENCE [LARGE SCALE GENOMIC DNA]</scope>
    <source>
        <strain evidence="4">NIES 3701</strain>
    </source>
</reference>
<dbReference type="InterPro" id="IPR029068">
    <property type="entry name" value="Glyas_Bleomycin-R_OHBP_Dase"/>
</dbReference>
<feature type="domain" description="VOC" evidence="2">
    <location>
        <begin position="66"/>
        <end position="202"/>
    </location>
</feature>
<accession>A0A9W7B5E0</accession>
<evidence type="ECO:0000313" key="4">
    <source>
        <dbReference type="Proteomes" id="UP001165085"/>
    </source>
</evidence>
<gene>
    <name evidence="3" type="ORF">TrST_g1312</name>
</gene>
<evidence type="ECO:0000256" key="1">
    <source>
        <dbReference type="SAM" id="MobiDB-lite"/>
    </source>
</evidence>
<feature type="region of interest" description="Disordered" evidence="1">
    <location>
        <begin position="1"/>
        <end position="20"/>
    </location>
</feature>
<keyword evidence="4" id="KW-1185">Reference proteome</keyword>